<protein>
    <submittedName>
        <fullName evidence="2">Uncharacterized protein</fullName>
    </submittedName>
</protein>
<evidence type="ECO:0000256" key="1">
    <source>
        <dbReference type="SAM" id="MobiDB-lite"/>
    </source>
</evidence>
<dbReference type="EMBL" id="GECU01030569">
    <property type="protein sequence ID" value="JAS77137.1"/>
    <property type="molecule type" value="Transcribed_RNA"/>
</dbReference>
<feature type="non-terminal residue" evidence="2">
    <location>
        <position position="111"/>
    </location>
</feature>
<feature type="compositionally biased region" description="Basic and acidic residues" evidence="1">
    <location>
        <begin position="41"/>
        <end position="55"/>
    </location>
</feature>
<feature type="compositionally biased region" description="Basic residues" evidence="1">
    <location>
        <begin position="8"/>
        <end position="18"/>
    </location>
</feature>
<proteinExistence type="predicted"/>
<feature type="region of interest" description="Disordered" evidence="1">
    <location>
        <begin position="1"/>
        <end position="26"/>
    </location>
</feature>
<organism evidence="2">
    <name type="scientific">Homalodisca liturata</name>
    <dbReference type="NCBI Taxonomy" id="320908"/>
    <lineage>
        <taxon>Eukaryota</taxon>
        <taxon>Metazoa</taxon>
        <taxon>Ecdysozoa</taxon>
        <taxon>Arthropoda</taxon>
        <taxon>Hexapoda</taxon>
        <taxon>Insecta</taxon>
        <taxon>Pterygota</taxon>
        <taxon>Neoptera</taxon>
        <taxon>Paraneoptera</taxon>
        <taxon>Hemiptera</taxon>
        <taxon>Auchenorrhyncha</taxon>
        <taxon>Membracoidea</taxon>
        <taxon>Cicadellidae</taxon>
        <taxon>Cicadellinae</taxon>
        <taxon>Proconiini</taxon>
        <taxon>Homalodisca</taxon>
    </lineage>
</organism>
<gene>
    <name evidence="2" type="ORF">g.56547</name>
</gene>
<reference evidence="2" key="1">
    <citation type="submission" date="2015-11" db="EMBL/GenBank/DDBJ databases">
        <title>De novo transcriptome assembly of four potential Pierce s Disease insect vectors from Arizona vineyards.</title>
        <authorList>
            <person name="Tassone E.E."/>
        </authorList>
    </citation>
    <scope>NUCLEOTIDE SEQUENCE</scope>
</reference>
<sequence>PKYVPKGKERRGRKKGRSRILTDTPEKDALVAELKEKEHKKMLVEKRKQERAVKKESKKKKTEGACRKLYQDDSSSNEDEIQIKLDDGGLSPEDFSEDEEELFDYLPDKNY</sequence>
<feature type="compositionally biased region" description="Basic and acidic residues" evidence="1">
    <location>
        <begin position="62"/>
        <end position="71"/>
    </location>
</feature>
<dbReference type="AlphaFoldDB" id="A0A1B6HR26"/>
<feature type="non-terminal residue" evidence="2">
    <location>
        <position position="1"/>
    </location>
</feature>
<feature type="compositionally biased region" description="Acidic residues" evidence="1">
    <location>
        <begin position="94"/>
        <end position="103"/>
    </location>
</feature>
<evidence type="ECO:0000313" key="2">
    <source>
        <dbReference type="EMBL" id="JAS77137.1"/>
    </source>
</evidence>
<feature type="region of interest" description="Disordered" evidence="1">
    <location>
        <begin position="41"/>
        <end position="111"/>
    </location>
</feature>
<accession>A0A1B6HR26</accession>
<name>A0A1B6HR26_9HEMI</name>